<feature type="region of interest" description="Disordered" evidence="1">
    <location>
        <begin position="95"/>
        <end position="128"/>
    </location>
</feature>
<dbReference type="Proteomes" id="UP001187192">
    <property type="component" value="Unassembled WGS sequence"/>
</dbReference>
<evidence type="ECO:0000256" key="1">
    <source>
        <dbReference type="SAM" id="MobiDB-lite"/>
    </source>
</evidence>
<evidence type="ECO:0000313" key="3">
    <source>
        <dbReference type="EMBL" id="GMN73978.1"/>
    </source>
</evidence>
<dbReference type="EMBL" id="BTGU01010761">
    <property type="protein sequence ID" value="GMN73966.1"/>
    <property type="molecule type" value="Genomic_DNA"/>
</dbReference>
<sequence length="229" mass="26434">MCQLLTDVDMDTMNDGRIQGHLNEFSWDVLKCILRGMELIYRSTDMAVVIKGALRRLFGSPLFIEPLSDEEALITKLDLDMMKFDFPSPKKILSRKREDPLSKSRRYPTKKKEQAIDPELNSEPQITNKEEANVEVNFPPGRILLQSKKLGVQTMRQLLTDVDMDTMNNGRIQGHLDEFSWDGLKRLFGCPLFVEPLSDEEALITKLALDMMKIDFPSPKEILSRKWEE</sequence>
<reference evidence="2" key="1">
    <citation type="submission" date="2023-07" db="EMBL/GenBank/DDBJ databases">
        <title>draft genome sequence of fig (Ficus carica).</title>
        <authorList>
            <person name="Takahashi T."/>
            <person name="Nishimura K."/>
        </authorList>
    </citation>
    <scope>NUCLEOTIDE SEQUENCE</scope>
</reference>
<name>A0AA88ELI1_FICCA</name>
<keyword evidence="4" id="KW-1185">Reference proteome</keyword>
<accession>A0AA88ELI1</accession>
<organism evidence="2 4">
    <name type="scientific">Ficus carica</name>
    <name type="common">Common fig</name>
    <dbReference type="NCBI Taxonomy" id="3494"/>
    <lineage>
        <taxon>Eukaryota</taxon>
        <taxon>Viridiplantae</taxon>
        <taxon>Streptophyta</taxon>
        <taxon>Embryophyta</taxon>
        <taxon>Tracheophyta</taxon>
        <taxon>Spermatophyta</taxon>
        <taxon>Magnoliopsida</taxon>
        <taxon>eudicotyledons</taxon>
        <taxon>Gunneridae</taxon>
        <taxon>Pentapetalae</taxon>
        <taxon>rosids</taxon>
        <taxon>fabids</taxon>
        <taxon>Rosales</taxon>
        <taxon>Moraceae</taxon>
        <taxon>Ficeae</taxon>
        <taxon>Ficus</taxon>
    </lineage>
</organism>
<dbReference type="EMBL" id="BTGU01010763">
    <property type="protein sequence ID" value="GMN73978.1"/>
    <property type="molecule type" value="Genomic_DNA"/>
</dbReference>
<dbReference type="AlphaFoldDB" id="A0AA88ELI1"/>
<protein>
    <submittedName>
        <fullName evidence="2">Uncharacterized protein</fullName>
    </submittedName>
</protein>
<evidence type="ECO:0000313" key="2">
    <source>
        <dbReference type="EMBL" id="GMN73966.1"/>
    </source>
</evidence>
<gene>
    <name evidence="2" type="ORF">TIFTF001_052287</name>
    <name evidence="3" type="ORF">TIFTF001_052291</name>
</gene>
<comment type="caution">
    <text evidence="2">The sequence shown here is derived from an EMBL/GenBank/DDBJ whole genome shotgun (WGS) entry which is preliminary data.</text>
</comment>
<evidence type="ECO:0000313" key="4">
    <source>
        <dbReference type="Proteomes" id="UP001187192"/>
    </source>
</evidence>
<proteinExistence type="predicted"/>